<gene>
    <name evidence="2" type="ORF">MPUL_47340</name>
</gene>
<reference evidence="2 3" key="1">
    <citation type="journal article" date="2019" name="Emerg. Microbes Infect.">
        <title>Comprehensive subspecies identification of 175 nontuberculous mycobacteria species based on 7547 genomic profiles.</title>
        <authorList>
            <person name="Matsumoto Y."/>
            <person name="Kinjo T."/>
            <person name="Motooka D."/>
            <person name="Nabeya D."/>
            <person name="Jung N."/>
            <person name="Uechi K."/>
            <person name="Horii T."/>
            <person name="Iida T."/>
            <person name="Fujita J."/>
            <person name="Nakamura S."/>
        </authorList>
    </citation>
    <scope>NUCLEOTIDE SEQUENCE [LARGE SCALE GENOMIC DNA]</scope>
    <source>
        <strain evidence="2 3">JCM 6370</strain>
    </source>
</reference>
<accession>A0A7I7UU39</accession>
<dbReference type="AlphaFoldDB" id="A0A7I7UU39"/>
<organism evidence="2 3">
    <name type="scientific">Mycolicibacterium pulveris</name>
    <name type="common">Mycobacterium pulveris</name>
    <dbReference type="NCBI Taxonomy" id="36813"/>
    <lineage>
        <taxon>Bacteria</taxon>
        <taxon>Bacillati</taxon>
        <taxon>Actinomycetota</taxon>
        <taxon>Actinomycetes</taxon>
        <taxon>Mycobacteriales</taxon>
        <taxon>Mycobacteriaceae</taxon>
        <taxon>Mycolicibacterium</taxon>
    </lineage>
</organism>
<evidence type="ECO:0000313" key="2">
    <source>
        <dbReference type="EMBL" id="BBY83576.1"/>
    </source>
</evidence>
<proteinExistence type="predicted"/>
<sequence>MSVVAHNGLRFLSVATALAIAGAGCSGERIVNTDEPPPTTRASTSAAPPKPPSSKHLVNAFDYVAHPQQAAVYYFTTPSGRWACAIVPRVKAGCQSATGWASGMGISGAPTSVPDASGVDSTPNAVVIERAGDAHFVVLDEPEFSLTATDPGSEAKRLDFNRILAAAGFRCNVQESGVSCMSESSGKGFTFSAQEFVPRYTEVPPEAP</sequence>
<feature type="region of interest" description="Disordered" evidence="1">
    <location>
        <begin position="28"/>
        <end position="53"/>
    </location>
</feature>
<name>A0A7I7UU39_MYCPV</name>
<dbReference type="EMBL" id="AP022599">
    <property type="protein sequence ID" value="BBY83576.1"/>
    <property type="molecule type" value="Genomic_DNA"/>
</dbReference>
<protein>
    <submittedName>
        <fullName evidence="2">Uncharacterized protein</fullName>
    </submittedName>
</protein>
<evidence type="ECO:0000256" key="1">
    <source>
        <dbReference type="SAM" id="MobiDB-lite"/>
    </source>
</evidence>
<evidence type="ECO:0000313" key="3">
    <source>
        <dbReference type="Proteomes" id="UP000467252"/>
    </source>
</evidence>
<dbReference type="Proteomes" id="UP000467252">
    <property type="component" value="Chromosome"/>
</dbReference>
<keyword evidence="3" id="KW-1185">Reference proteome</keyword>